<sequence>MFIGCGPRLAKGPAESLEVHLPDSLKAKFSIEVNDSVEGSHSLSGVLFAVPYKRYRMEFSGPMGIGVASVLWSDTGWTLTVSTRKTYAVGKGYVLGGFAGIPVFDIHQIAAFFWGVTLPHGGTIDSTLDSLENQKIYGTNAFGMPFVATRNADGRIVELSQGPERLEFVDYAEFGTLVAPAETRAYREGRNVLSIRIKKVQTDAEWGSGTWRLPVPENYQLLKD</sequence>
<evidence type="ECO:0000313" key="1">
    <source>
        <dbReference type="EMBL" id="PJJ41534.1"/>
    </source>
</evidence>
<name>A0A2M9A748_9BACT</name>
<keyword evidence="2" id="KW-1185">Reference proteome</keyword>
<comment type="caution">
    <text evidence="1">The sequence shown here is derived from an EMBL/GenBank/DDBJ whole genome shotgun (WGS) entry which is preliminary data.</text>
</comment>
<organism evidence="1 2">
    <name type="scientific">Hallerella succinigenes</name>
    <dbReference type="NCBI Taxonomy" id="1896222"/>
    <lineage>
        <taxon>Bacteria</taxon>
        <taxon>Pseudomonadati</taxon>
        <taxon>Fibrobacterota</taxon>
        <taxon>Fibrobacteria</taxon>
        <taxon>Fibrobacterales</taxon>
        <taxon>Fibrobacteraceae</taxon>
        <taxon>Hallerella</taxon>
    </lineage>
</organism>
<protein>
    <recommendedName>
        <fullName evidence="3">Lipoprotein</fullName>
    </recommendedName>
</protein>
<proteinExistence type="predicted"/>
<dbReference type="Proteomes" id="UP000231134">
    <property type="component" value="Unassembled WGS sequence"/>
</dbReference>
<reference evidence="1 2" key="1">
    <citation type="submission" date="2017-11" db="EMBL/GenBank/DDBJ databases">
        <title>Animal gut microbial communities from fecal samples from Wisconsin, USA.</title>
        <authorList>
            <person name="Neumann A."/>
        </authorList>
    </citation>
    <scope>NUCLEOTIDE SEQUENCE [LARGE SCALE GENOMIC DNA]</scope>
    <source>
        <strain evidence="1 2">UWS3</strain>
    </source>
</reference>
<accession>A0A2M9A748</accession>
<dbReference type="AlphaFoldDB" id="A0A2M9A748"/>
<dbReference type="EMBL" id="PGEX01000001">
    <property type="protein sequence ID" value="PJJ41534.1"/>
    <property type="molecule type" value="Genomic_DNA"/>
</dbReference>
<evidence type="ECO:0008006" key="3">
    <source>
        <dbReference type="Google" id="ProtNLM"/>
    </source>
</evidence>
<gene>
    <name evidence="1" type="ORF">BGX16_1512</name>
</gene>
<evidence type="ECO:0000313" key="2">
    <source>
        <dbReference type="Proteomes" id="UP000231134"/>
    </source>
</evidence>